<dbReference type="InterPro" id="IPR023385">
    <property type="entry name" value="YopX-like_C"/>
</dbReference>
<comment type="caution">
    <text evidence="2">The sequence shown here is derived from an EMBL/GenBank/DDBJ whole genome shotgun (WGS) entry which is preliminary data.</text>
</comment>
<name>A0A0F9TC97_9ZZZZ</name>
<evidence type="ECO:0000313" key="2">
    <source>
        <dbReference type="EMBL" id="KKN78860.1"/>
    </source>
</evidence>
<reference evidence="2" key="1">
    <citation type="journal article" date="2015" name="Nature">
        <title>Complex archaea that bridge the gap between prokaryotes and eukaryotes.</title>
        <authorList>
            <person name="Spang A."/>
            <person name="Saw J.H."/>
            <person name="Jorgensen S.L."/>
            <person name="Zaremba-Niedzwiedzka K."/>
            <person name="Martijn J."/>
            <person name="Lind A.E."/>
            <person name="van Eijk R."/>
            <person name="Schleper C."/>
            <person name="Guy L."/>
            <person name="Ettema T.J."/>
        </authorList>
    </citation>
    <scope>NUCLEOTIDE SEQUENCE</scope>
</reference>
<gene>
    <name evidence="2" type="ORF">LCGC14_0346320</name>
</gene>
<organism evidence="2">
    <name type="scientific">marine sediment metagenome</name>
    <dbReference type="NCBI Taxonomy" id="412755"/>
    <lineage>
        <taxon>unclassified sequences</taxon>
        <taxon>metagenomes</taxon>
        <taxon>ecological metagenomes</taxon>
    </lineage>
</organism>
<dbReference type="EMBL" id="LAZR01000256">
    <property type="protein sequence ID" value="KKN78860.1"/>
    <property type="molecule type" value="Genomic_DNA"/>
</dbReference>
<dbReference type="InterPro" id="IPR019096">
    <property type="entry name" value="YopX_protein"/>
</dbReference>
<evidence type="ECO:0000259" key="1">
    <source>
        <dbReference type="Pfam" id="PF09643"/>
    </source>
</evidence>
<dbReference type="AlphaFoldDB" id="A0A0F9TC97"/>
<dbReference type="Gene3D" id="2.30.30.290">
    <property type="entry name" value="YopX-like domains"/>
    <property type="match status" value="1"/>
</dbReference>
<dbReference type="SUPFAM" id="SSF159006">
    <property type="entry name" value="YopX-like"/>
    <property type="match status" value="1"/>
</dbReference>
<accession>A0A0F9TC97</accession>
<feature type="domain" description="YopX protein" evidence="1">
    <location>
        <begin position="55"/>
        <end position="135"/>
    </location>
</feature>
<sequence length="139" mass="16217">MTNPRPYRAIPIDGKKFVYGWYVKVVDKHYIVPFVTSPDDINAKNILFLKTDFIEVQPSTVGQQVGLKDKKHTECYFSDKVKDDNGHIGIVKWDDKKLRVYFEWDDGRTSYPLATYDYIDFEIIGNAHQNPELLKGKKE</sequence>
<dbReference type="Pfam" id="PF09643">
    <property type="entry name" value="YopX"/>
    <property type="match status" value="1"/>
</dbReference>
<proteinExistence type="predicted"/>
<protein>
    <recommendedName>
        <fullName evidence="1">YopX protein domain-containing protein</fullName>
    </recommendedName>
</protein>